<dbReference type="PROSITE" id="PS51123">
    <property type="entry name" value="OMPA_2"/>
    <property type="match status" value="1"/>
</dbReference>
<comment type="caution">
    <text evidence="7">The sequence shown here is derived from an EMBL/GenBank/DDBJ whole genome shotgun (WGS) entry which is preliminary data.</text>
</comment>
<feature type="chain" id="PRO_5001763007" evidence="5">
    <location>
        <begin position="22"/>
        <end position="226"/>
    </location>
</feature>
<dbReference type="CDD" id="cd07185">
    <property type="entry name" value="OmpA_C-like"/>
    <property type="match status" value="1"/>
</dbReference>
<accession>A0A081R8Y5</accession>
<feature type="domain" description="OmpA-like" evidence="6">
    <location>
        <begin position="103"/>
        <end position="220"/>
    </location>
</feature>
<dbReference type="PROSITE" id="PS01068">
    <property type="entry name" value="OMPA_1"/>
    <property type="match status" value="1"/>
</dbReference>
<evidence type="ECO:0000256" key="5">
    <source>
        <dbReference type="SAM" id="SignalP"/>
    </source>
</evidence>
<proteinExistence type="predicted"/>
<protein>
    <submittedName>
        <fullName evidence="7">OmpA/MotB</fullName>
    </submittedName>
</protein>
<evidence type="ECO:0000256" key="3">
    <source>
        <dbReference type="ARBA" id="ARBA00023237"/>
    </source>
</evidence>
<reference evidence="7 8" key="1">
    <citation type="submission" date="2014-02" db="EMBL/GenBank/DDBJ databases">
        <title>Whole genome sequence of Sphingobium chlorophenolicum NBRC 16172.</title>
        <authorList>
            <person name="Gan H.M."/>
            <person name="Gan H.Y."/>
            <person name="Chew T.H."/>
            <person name="Savka M.A."/>
        </authorList>
    </citation>
    <scope>NUCLEOTIDE SEQUENCE [LARGE SCALE GENOMIC DNA]</scope>
    <source>
        <strain evidence="7 8">NBRC 16172</strain>
    </source>
</reference>
<dbReference type="InterPro" id="IPR050330">
    <property type="entry name" value="Bact_OuterMem_StrucFunc"/>
</dbReference>
<dbReference type="GO" id="GO:0009279">
    <property type="term" value="C:cell outer membrane"/>
    <property type="evidence" value="ECO:0007669"/>
    <property type="project" value="UniProtKB-SubCell"/>
</dbReference>
<dbReference type="PROSITE" id="PS51257">
    <property type="entry name" value="PROKAR_LIPOPROTEIN"/>
    <property type="match status" value="1"/>
</dbReference>
<dbReference type="InterPro" id="IPR036737">
    <property type="entry name" value="OmpA-like_sf"/>
</dbReference>
<dbReference type="Gene3D" id="3.30.1330.60">
    <property type="entry name" value="OmpA-like domain"/>
    <property type="match status" value="1"/>
</dbReference>
<dbReference type="RefSeq" id="WP_037456447.1">
    <property type="nucleotide sequence ID" value="NZ_JFHR01000072.1"/>
</dbReference>
<gene>
    <name evidence="7" type="ORF">BV95_04086</name>
</gene>
<dbReference type="Proteomes" id="UP000028411">
    <property type="component" value="Unassembled WGS sequence"/>
</dbReference>
<dbReference type="InterPro" id="IPR039567">
    <property type="entry name" value="Gly-zipper"/>
</dbReference>
<name>A0A081R8Y5_SPHCR</name>
<dbReference type="EMBL" id="JFHR01000072">
    <property type="protein sequence ID" value="KEQ51658.1"/>
    <property type="molecule type" value="Genomic_DNA"/>
</dbReference>
<dbReference type="InterPro" id="IPR006664">
    <property type="entry name" value="OMP_bac"/>
</dbReference>
<evidence type="ECO:0000256" key="4">
    <source>
        <dbReference type="PROSITE-ProRule" id="PRU00473"/>
    </source>
</evidence>
<evidence type="ECO:0000313" key="8">
    <source>
        <dbReference type="Proteomes" id="UP000028411"/>
    </source>
</evidence>
<dbReference type="eggNOG" id="COG2885">
    <property type="taxonomic scope" value="Bacteria"/>
</dbReference>
<dbReference type="Pfam" id="PF00691">
    <property type="entry name" value="OmpA"/>
    <property type="match status" value="1"/>
</dbReference>
<keyword evidence="5" id="KW-0732">Signal</keyword>
<keyword evidence="3" id="KW-0998">Cell outer membrane</keyword>
<organism evidence="7 8">
    <name type="scientific">Sphingobium chlorophenolicum</name>
    <dbReference type="NCBI Taxonomy" id="46429"/>
    <lineage>
        <taxon>Bacteria</taxon>
        <taxon>Pseudomonadati</taxon>
        <taxon>Pseudomonadota</taxon>
        <taxon>Alphaproteobacteria</taxon>
        <taxon>Sphingomonadales</taxon>
        <taxon>Sphingomonadaceae</taxon>
        <taxon>Sphingobium</taxon>
    </lineage>
</organism>
<feature type="signal peptide" evidence="5">
    <location>
        <begin position="1"/>
        <end position="21"/>
    </location>
</feature>
<evidence type="ECO:0000259" key="6">
    <source>
        <dbReference type="PROSITE" id="PS51123"/>
    </source>
</evidence>
<dbReference type="InterPro" id="IPR006665">
    <property type="entry name" value="OmpA-like"/>
</dbReference>
<dbReference type="PRINTS" id="PR01021">
    <property type="entry name" value="OMPADOMAIN"/>
</dbReference>
<evidence type="ECO:0000256" key="1">
    <source>
        <dbReference type="ARBA" id="ARBA00004442"/>
    </source>
</evidence>
<dbReference type="PANTHER" id="PTHR30329:SF21">
    <property type="entry name" value="LIPOPROTEIN YIAD-RELATED"/>
    <property type="match status" value="1"/>
</dbReference>
<evidence type="ECO:0000256" key="2">
    <source>
        <dbReference type="ARBA" id="ARBA00023136"/>
    </source>
</evidence>
<dbReference type="PANTHER" id="PTHR30329">
    <property type="entry name" value="STATOR ELEMENT OF FLAGELLAR MOTOR COMPLEX"/>
    <property type="match status" value="1"/>
</dbReference>
<keyword evidence="2 4" id="KW-0472">Membrane</keyword>
<dbReference type="AlphaFoldDB" id="A0A081R8Y5"/>
<evidence type="ECO:0000313" key="7">
    <source>
        <dbReference type="EMBL" id="KEQ51658.1"/>
    </source>
</evidence>
<dbReference type="SUPFAM" id="SSF103088">
    <property type="entry name" value="OmpA-like"/>
    <property type="match status" value="1"/>
</dbReference>
<dbReference type="PATRIC" id="fig|46429.4.peg.4073"/>
<dbReference type="Pfam" id="PF13488">
    <property type="entry name" value="Gly-zipper_Omp"/>
    <property type="match status" value="1"/>
</dbReference>
<sequence length="226" mass="23567">MRNFHRIMGAAGLAAMLATTACTTDPNTGNRTISKAAIGGIGGALGGYLLGDLVGGRHDRTEKILGAGIGAVAGAGIGAYMDAQEKKLREQTAGSGVDVIRDGDNLVLRMPSGITFATDSSAVQPQFQPTLNDVASVLAQYPKTYIDVYGHTDSDGTDVYNRGLSERRAQAVGDYLTSHGVQSARIATRGFGETQPIASNATAEGKASNRRVEIKIAPVTEQDVRS</sequence>
<dbReference type="OrthoDB" id="9782229at2"/>
<dbReference type="InterPro" id="IPR006690">
    <property type="entry name" value="OMPA-like_CS"/>
</dbReference>
<comment type="subcellular location">
    <subcellularLocation>
        <location evidence="1">Cell outer membrane</location>
    </subcellularLocation>
</comment>